<dbReference type="AlphaFoldDB" id="A0A367XST4"/>
<dbReference type="PANTHER" id="PTHR46424">
    <property type="entry name" value="UBX DOMAIN-CONTAINING PROTEIN 4"/>
    <property type="match status" value="1"/>
</dbReference>
<comment type="caution">
    <text evidence="8">The sequence shown here is derived from an EMBL/GenBank/DDBJ whole genome shotgun (WGS) entry which is preliminary data.</text>
</comment>
<dbReference type="InterPro" id="IPR029071">
    <property type="entry name" value="Ubiquitin-like_domsf"/>
</dbReference>
<feature type="compositionally biased region" description="Polar residues" evidence="6">
    <location>
        <begin position="474"/>
        <end position="490"/>
    </location>
</feature>
<dbReference type="CDD" id="cd01767">
    <property type="entry name" value="UBX"/>
    <property type="match status" value="1"/>
</dbReference>
<dbReference type="PROSITE" id="PS50033">
    <property type="entry name" value="UBX"/>
    <property type="match status" value="1"/>
</dbReference>
<dbReference type="OrthoDB" id="2445133at2759"/>
<feature type="domain" description="UBX" evidence="7">
    <location>
        <begin position="244"/>
        <end position="339"/>
    </location>
</feature>
<dbReference type="Gene3D" id="3.10.20.90">
    <property type="entry name" value="Phosphatidylinositol 3-kinase Catalytic Subunit, Chain A, domain 1"/>
    <property type="match status" value="1"/>
</dbReference>
<feature type="compositionally biased region" description="Low complexity" evidence="6">
    <location>
        <begin position="145"/>
        <end position="156"/>
    </location>
</feature>
<sequence length="556" mass="61825">MSSHIDHLFSSSVQQAVASTVQLQKPLFVYLTQAATDESGDGFLSTFIDEEITEVLDKNFVLLKLIENTPDFGYFKQLFKVVKLPSFYVVNLGKVEGIVSSETDKNDFLALVQRLASQRTVASSTPSQNNTPVQDNTPVATGTHTQTSTPDQRTPTSSPPPPTTNTSETNRRTSMSEHDITAKKYKEQVEKARREKLEEKKRLRALLEADRREQELRRKEEVAAARRGSLTSGADTPTIPKSSSSASTCVLSIKLFDGSTIKQEFKAEDTLSDVRKWLDSEIEIIQPASSMPSFATSAYLHPTGYVFHRPVLPRVTYLEEQESNTLKDLELTPRSALILKPTYDETDPHSPNATGERAGFFGSIVSGVGKVGSALFSFFDYGVNAPYHQHQLHQQQQQQQQNEQQNQDQPGLDSPLHNPNENLEDLQTLISDPLPFNLGHPGAVGAPGVLTFDNRSASSLLMNIESHNDDEIRSNISRPHTPSHASSESHIVQRPLRPDLGSRSSTPRPQSSRRVQTIYDEVPESSSSNNDKKHIDTYNGNSLSLNDRDDENKKQD</sequence>
<evidence type="ECO:0000256" key="4">
    <source>
        <dbReference type="ARBA" id="ARBA00041575"/>
    </source>
</evidence>
<protein>
    <recommendedName>
        <fullName evidence="4">UBX domain-containing protein 2</fullName>
    </recommendedName>
</protein>
<comment type="subunit">
    <text evidence="3">Directly interacts with VCP. Interacts with UBQLN1. Forms a complex with VCP and UBQLN1.</text>
</comment>
<dbReference type="SUPFAM" id="SSF52833">
    <property type="entry name" value="Thioredoxin-like"/>
    <property type="match status" value="1"/>
</dbReference>
<feature type="compositionally biased region" description="Basic and acidic residues" evidence="6">
    <location>
        <begin position="546"/>
        <end position="556"/>
    </location>
</feature>
<dbReference type="EMBL" id="QLNQ01000029">
    <property type="protein sequence ID" value="RCK56634.1"/>
    <property type="molecule type" value="Genomic_DNA"/>
</dbReference>
<dbReference type="PANTHER" id="PTHR46424:SF1">
    <property type="entry name" value="UBX DOMAIN-CONTAINING PROTEIN 4"/>
    <property type="match status" value="1"/>
</dbReference>
<dbReference type="Proteomes" id="UP000253472">
    <property type="component" value="Unassembled WGS sequence"/>
</dbReference>
<dbReference type="GO" id="GO:0036503">
    <property type="term" value="P:ERAD pathway"/>
    <property type="evidence" value="ECO:0007669"/>
    <property type="project" value="TreeGrafter"/>
</dbReference>
<feature type="region of interest" description="Disordered" evidence="6">
    <location>
        <begin position="389"/>
        <end position="421"/>
    </location>
</feature>
<keyword evidence="9" id="KW-1185">Reference proteome</keyword>
<dbReference type="Pfam" id="PF00789">
    <property type="entry name" value="UBX"/>
    <property type="match status" value="1"/>
</dbReference>
<evidence type="ECO:0000256" key="1">
    <source>
        <dbReference type="ARBA" id="ARBA00004406"/>
    </source>
</evidence>
<keyword evidence="2" id="KW-0834">Unfolded protein response</keyword>
<organism evidence="8 9">
    <name type="scientific">Candida viswanathii</name>
    <dbReference type="NCBI Taxonomy" id="5486"/>
    <lineage>
        <taxon>Eukaryota</taxon>
        <taxon>Fungi</taxon>
        <taxon>Dikarya</taxon>
        <taxon>Ascomycota</taxon>
        <taxon>Saccharomycotina</taxon>
        <taxon>Pichiomycetes</taxon>
        <taxon>Debaryomycetaceae</taxon>
        <taxon>Candida/Lodderomyces clade</taxon>
        <taxon>Candida</taxon>
    </lineage>
</organism>
<dbReference type="Gene3D" id="3.40.30.10">
    <property type="entry name" value="Glutaredoxin"/>
    <property type="match status" value="1"/>
</dbReference>
<reference evidence="8 9" key="1">
    <citation type="submission" date="2018-06" db="EMBL/GenBank/DDBJ databases">
        <title>Whole genome sequencing of Candida tropicalis (genome annotated by CSBL at Korea University).</title>
        <authorList>
            <person name="Ahn J."/>
        </authorList>
    </citation>
    <scope>NUCLEOTIDE SEQUENCE [LARGE SCALE GENOMIC DNA]</scope>
    <source>
        <strain evidence="8 9">ATCC 20962</strain>
    </source>
</reference>
<feature type="region of interest" description="Disordered" evidence="6">
    <location>
        <begin position="472"/>
        <end position="556"/>
    </location>
</feature>
<accession>A0A367XST4</accession>
<name>A0A367XST4_9ASCO</name>
<dbReference type="InterPro" id="IPR036249">
    <property type="entry name" value="Thioredoxin-like_sf"/>
</dbReference>
<evidence type="ECO:0000259" key="7">
    <source>
        <dbReference type="PROSITE" id="PS50033"/>
    </source>
</evidence>
<evidence type="ECO:0000256" key="6">
    <source>
        <dbReference type="SAM" id="MobiDB-lite"/>
    </source>
</evidence>
<evidence type="ECO:0000256" key="5">
    <source>
        <dbReference type="ARBA" id="ARBA00046062"/>
    </source>
</evidence>
<feature type="compositionally biased region" description="Basic and acidic residues" evidence="6">
    <location>
        <begin position="169"/>
        <end position="183"/>
    </location>
</feature>
<gene>
    <name evidence="8" type="primary">UBX7_0</name>
    <name evidence="8" type="ORF">Cantr_05193</name>
</gene>
<comment type="function">
    <text evidence="5">Involved in endoplasmic reticulum-associated protein degradation (ERAD). Acts as a platform to recruit both UBQLN1 and VCP to the ER during ERAD.</text>
</comment>
<comment type="subcellular location">
    <subcellularLocation>
        <location evidence="1">Endoplasmic reticulum membrane</location>
        <topology evidence="1">Peripheral membrane protein</topology>
    </subcellularLocation>
</comment>
<dbReference type="SMART" id="SM00166">
    <property type="entry name" value="UBX"/>
    <property type="match status" value="1"/>
</dbReference>
<evidence type="ECO:0000313" key="8">
    <source>
        <dbReference type="EMBL" id="RCK56634.1"/>
    </source>
</evidence>
<feature type="compositionally biased region" description="Low complexity" evidence="6">
    <location>
        <begin position="502"/>
        <end position="514"/>
    </location>
</feature>
<feature type="region of interest" description="Disordered" evidence="6">
    <location>
        <begin position="120"/>
        <end position="183"/>
    </location>
</feature>
<dbReference type="GO" id="GO:0006986">
    <property type="term" value="P:response to unfolded protein"/>
    <property type="evidence" value="ECO:0007669"/>
    <property type="project" value="UniProtKB-KW"/>
</dbReference>
<evidence type="ECO:0000256" key="2">
    <source>
        <dbReference type="ARBA" id="ARBA00023230"/>
    </source>
</evidence>
<proteinExistence type="predicted"/>
<dbReference type="SUPFAM" id="SSF54236">
    <property type="entry name" value="Ubiquitin-like"/>
    <property type="match status" value="1"/>
</dbReference>
<feature type="compositionally biased region" description="Polar residues" evidence="6">
    <location>
        <begin position="120"/>
        <end position="144"/>
    </location>
</feature>
<evidence type="ECO:0000256" key="3">
    <source>
        <dbReference type="ARBA" id="ARBA00038812"/>
    </source>
</evidence>
<dbReference type="Pfam" id="PF23187">
    <property type="entry name" value="UBX7_N"/>
    <property type="match status" value="1"/>
</dbReference>
<feature type="compositionally biased region" description="Low complexity" evidence="6">
    <location>
        <begin position="389"/>
        <end position="409"/>
    </location>
</feature>
<evidence type="ECO:0000313" key="9">
    <source>
        <dbReference type="Proteomes" id="UP000253472"/>
    </source>
</evidence>
<dbReference type="InterPro" id="IPR001012">
    <property type="entry name" value="UBX_dom"/>
</dbReference>
<dbReference type="STRING" id="5486.A0A367XST4"/>
<dbReference type="GO" id="GO:0005789">
    <property type="term" value="C:endoplasmic reticulum membrane"/>
    <property type="evidence" value="ECO:0007669"/>
    <property type="project" value="UniProtKB-SubCell"/>
</dbReference>